<accession>A0A139SYC8</accession>
<organism evidence="1 2">
    <name type="scientific">Ventosimonas gracilis</name>
    <dbReference type="NCBI Taxonomy" id="1680762"/>
    <lineage>
        <taxon>Bacteria</taxon>
        <taxon>Pseudomonadati</taxon>
        <taxon>Pseudomonadota</taxon>
        <taxon>Gammaproteobacteria</taxon>
        <taxon>Pseudomonadales</taxon>
        <taxon>Ventosimonadaceae</taxon>
        <taxon>Ventosimonas</taxon>
    </lineage>
</organism>
<dbReference type="InterPro" id="IPR028963">
    <property type="entry name" value="Imm9"/>
</dbReference>
<evidence type="ECO:0000313" key="1">
    <source>
        <dbReference type="EMBL" id="KXU39484.1"/>
    </source>
</evidence>
<reference evidence="1 2" key="1">
    <citation type="submission" date="2016-02" db="EMBL/GenBank/DDBJ databases">
        <authorList>
            <person name="Wen L."/>
            <person name="He K."/>
            <person name="Yang H."/>
        </authorList>
    </citation>
    <scope>NUCLEOTIDE SEQUENCE [LARGE SCALE GENOMIC DNA]</scope>
    <source>
        <strain evidence="1 2">CV58</strain>
    </source>
</reference>
<gene>
    <name evidence="1" type="ORF">AXE65_08245</name>
</gene>
<dbReference type="Pfam" id="PF15587">
    <property type="entry name" value="Imm9"/>
    <property type="match status" value="3"/>
</dbReference>
<sequence length="533" mass="61071">MENKQVMVRMREDEHHGVYGVRNFADLDSIGKKIENYVESILPRIDIEGLAEGWKLDLFIDCECTDRIAVYKKFYQKTEDKIYGISIDIPIPDETQAPYGMPLDEDGKIGRFYRKDIGLYHLLEPEYDQYVNLEQYILLSAIKAIDFVLSKGLYSDGKEIKFSRFIETPALIPAHREDVIKYKQARVRMAIEVPRLGNFVDINSINEKINTYLDSVPERINTEDLWGWGLIFRINAFCIDSIAVYKKMWTNAHGKEYIIPIAIPLPDNTQAAYGMPPGENGRSGCFLPVESDHFYALDPEYDQYVNLEQYIIESAIKAIDFGLNKGFPRDGKEIKFSRSYASELPTLGRNFVIKYKQVRSSMPIAVQRLRHFADINSINKKINAYVESILPRINIEDLSAGWRLSLITDYLCTDFVGIDKEFKCYPSFKEYGISIAIPIPDNTQAAYGMPPGEDGKIGCFHPASSNCSHLLDPEYDQYDDLEQYIVASAIKAIDFGFKNGFDCDGKKIKFQKLWRLAHNSPFISSFRDEGIFA</sequence>
<dbReference type="Proteomes" id="UP000072660">
    <property type="component" value="Unassembled WGS sequence"/>
</dbReference>
<protein>
    <submittedName>
        <fullName evidence="1">Uncharacterized protein</fullName>
    </submittedName>
</protein>
<comment type="caution">
    <text evidence="1">The sequence shown here is derived from an EMBL/GenBank/DDBJ whole genome shotgun (WGS) entry which is preliminary data.</text>
</comment>
<proteinExistence type="predicted"/>
<evidence type="ECO:0000313" key="2">
    <source>
        <dbReference type="Proteomes" id="UP000072660"/>
    </source>
</evidence>
<dbReference type="RefSeq" id="WP_068386281.1">
    <property type="nucleotide sequence ID" value="NZ_LSZO01000003.1"/>
</dbReference>
<dbReference type="OrthoDB" id="7064835at2"/>
<name>A0A139SYC8_9GAMM</name>
<dbReference type="AlphaFoldDB" id="A0A139SYC8"/>
<dbReference type="EMBL" id="LSZO01000003">
    <property type="protein sequence ID" value="KXU39484.1"/>
    <property type="molecule type" value="Genomic_DNA"/>
</dbReference>
<keyword evidence="2" id="KW-1185">Reference proteome</keyword>